<organism evidence="2 3">
    <name type="scientific">Aldrovandia affinis</name>
    <dbReference type="NCBI Taxonomy" id="143900"/>
    <lineage>
        <taxon>Eukaryota</taxon>
        <taxon>Metazoa</taxon>
        <taxon>Chordata</taxon>
        <taxon>Craniata</taxon>
        <taxon>Vertebrata</taxon>
        <taxon>Euteleostomi</taxon>
        <taxon>Actinopterygii</taxon>
        <taxon>Neopterygii</taxon>
        <taxon>Teleostei</taxon>
        <taxon>Notacanthiformes</taxon>
        <taxon>Halosauridae</taxon>
        <taxon>Aldrovandia</taxon>
    </lineage>
</organism>
<comment type="caution">
    <text evidence="2">The sequence shown here is derived from an EMBL/GenBank/DDBJ whole genome shotgun (WGS) entry which is preliminary data.</text>
</comment>
<evidence type="ECO:0000313" key="2">
    <source>
        <dbReference type="EMBL" id="KAJ8389839.1"/>
    </source>
</evidence>
<accession>A0AAD7RT15</accession>
<dbReference type="Proteomes" id="UP001221898">
    <property type="component" value="Unassembled WGS sequence"/>
</dbReference>
<sequence length="91" mass="9582">MDLIASERTHQPETCKCGQQWAQLLPSGARATCGRAVSAIARGSSGLGQAPPRDQLVAVTRDANSKNHAHPPWHLPLSLPPLSLPTSAPIS</sequence>
<feature type="region of interest" description="Disordered" evidence="1">
    <location>
        <begin position="62"/>
        <end position="91"/>
    </location>
</feature>
<evidence type="ECO:0000313" key="3">
    <source>
        <dbReference type="Proteomes" id="UP001221898"/>
    </source>
</evidence>
<proteinExistence type="predicted"/>
<evidence type="ECO:0000256" key="1">
    <source>
        <dbReference type="SAM" id="MobiDB-lite"/>
    </source>
</evidence>
<gene>
    <name evidence="2" type="ORF">AAFF_G00113080</name>
</gene>
<dbReference type="AlphaFoldDB" id="A0AAD7RT15"/>
<keyword evidence="3" id="KW-1185">Reference proteome</keyword>
<reference evidence="2" key="1">
    <citation type="journal article" date="2023" name="Science">
        <title>Genome structures resolve the early diversification of teleost fishes.</title>
        <authorList>
            <person name="Parey E."/>
            <person name="Louis A."/>
            <person name="Montfort J."/>
            <person name="Bouchez O."/>
            <person name="Roques C."/>
            <person name="Iampietro C."/>
            <person name="Lluch J."/>
            <person name="Castinel A."/>
            <person name="Donnadieu C."/>
            <person name="Desvignes T."/>
            <person name="Floi Bucao C."/>
            <person name="Jouanno E."/>
            <person name="Wen M."/>
            <person name="Mejri S."/>
            <person name="Dirks R."/>
            <person name="Jansen H."/>
            <person name="Henkel C."/>
            <person name="Chen W.J."/>
            <person name="Zahm M."/>
            <person name="Cabau C."/>
            <person name="Klopp C."/>
            <person name="Thompson A.W."/>
            <person name="Robinson-Rechavi M."/>
            <person name="Braasch I."/>
            <person name="Lecointre G."/>
            <person name="Bobe J."/>
            <person name="Postlethwait J.H."/>
            <person name="Berthelot C."/>
            <person name="Roest Crollius H."/>
            <person name="Guiguen Y."/>
        </authorList>
    </citation>
    <scope>NUCLEOTIDE SEQUENCE</scope>
    <source>
        <strain evidence="2">NC1722</strain>
    </source>
</reference>
<protein>
    <submittedName>
        <fullName evidence="2">Uncharacterized protein</fullName>
    </submittedName>
</protein>
<name>A0AAD7RT15_9TELE</name>
<dbReference type="EMBL" id="JAINUG010000177">
    <property type="protein sequence ID" value="KAJ8389839.1"/>
    <property type="molecule type" value="Genomic_DNA"/>
</dbReference>